<comment type="similarity">
    <text evidence="2 9">Belongs to the purine nucleoside phosphorylase YfiH/LACC1 family.</text>
</comment>
<proteinExistence type="inferred from homology"/>
<keyword evidence="5" id="KW-0862">Zinc</keyword>
<evidence type="ECO:0000256" key="2">
    <source>
        <dbReference type="ARBA" id="ARBA00007353"/>
    </source>
</evidence>
<evidence type="ECO:0000256" key="7">
    <source>
        <dbReference type="ARBA" id="ARBA00048968"/>
    </source>
</evidence>
<gene>
    <name evidence="10" type="primary">pgeF</name>
    <name evidence="10" type="ORF">FCN80_03365</name>
</gene>
<dbReference type="CDD" id="cd16833">
    <property type="entry name" value="YfiH"/>
    <property type="match status" value="1"/>
</dbReference>
<dbReference type="NCBIfam" id="TIGR00726">
    <property type="entry name" value="peptidoglycan editing factor PgeF"/>
    <property type="match status" value="1"/>
</dbReference>
<comment type="catalytic activity">
    <reaction evidence="8">
        <text>S-methyl-5'-thioadenosine + phosphate = 5-(methylsulfanyl)-alpha-D-ribose 1-phosphate + adenine</text>
        <dbReference type="Rhea" id="RHEA:11852"/>
        <dbReference type="ChEBI" id="CHEBI:16708"/>
        <dbReference type="ChEBI" id="CHEBI:17509"/>
        <dbReference type="ChEBI" id="CHEBI:43474"/>
        <dbReference type="ChEBI" id="CHEBI:58533"/>
        <dbReference type="EC" id="2.4.2.28"/>
    </reaction>
    <physiologicalReaction direction="left-to-right" evidence="8">
        <dbReference type="Rhea" id="RHEA:11853"/>
    </physiologicalReaction>
</comment>
<evidence type="ECO:0000256" key="4">
    <source>
        <dbReference type="ARBA" id="ARBA00022723"/>
    </source>
</evidence>
<dbReference type="InterPro" id="IPR011324">
    <property type="entry name" value="Cytotoxic_necrot_fac-like_cat"/>
</dbReference>
<keyword evidence="3" id="KW-0808">Transferase</keyword>
<evidence type="ECO:0000256" key="1">
    <source>
        <dbReference type="ARBA" id="ARBA00000553"/>
    </source>
</evidence>
<comment type="catalytic activity">
    <reaction evidence="6">
        <text>adenosine + H2O + H(+) = inosine + NH4(+)</text>
        <dbReference type="Rhea" id="RHEA:24408"/>
        <dbReference type="ChEBI" id="CHEBI:15377"/>
        <dbReference type="ChEBI" id="CHEBI:15378"/>
        <dbReference type="ChEBI" id="CHEBI:16335"/>
        <dbReference type="ChEBI" id="CHEBI:17596"/>
        <dbReference type="ChEBI" id="CHEBI:28938"/>
        <dbReference type="EC" id="3.5.4.4"/>
    </reaction>
    <physiologicalReaction direction="left-to-right" evidence="6">
        <dbReference type="Rhea" id="RHEA:24409"/>
    </physiologicalReaction>
</comment>
<dbReference type="Pfam" id="PF02578">
    <property type="entry name" value="Cu-oxidase_4"/>
    <property type="match status" value="1"/>
</dbReference>
<dbReference type="PANTHER" id="PTHR30616:SF3">
    <property type="entry name" value="PURINE NUCLEOSIDE PHOSPHORYLASE"/>
    <property type="match status" value="1"/>
</dbReference>
<dbReference type="InterPro" id="IPR038371">
    <property type="entry name" value="Cu_polyphenol_OxRdtase_sf"/>
</dbReference>
<dbReference type="RefSeq" id="WP_136988476.1">
    <property type="nucleotide sequence ID" value="NZ_SZPQ01000002.1"/>
</dbReference>
<evidence type="ECO:0000256" key="3">
    <source>
        <dbReference type="ARBA" id="ARBA00022679"/>
    </source>
</evidence>
<accession>A0ABY2SR42</accession>
<reference evidence="10 11" key="1">
    <citation type="submission" date="2019-04" db="EMBL/GenBank/DDBJ databases">
        <authorList>
            <person name="Li M."/>
            <person name="Gao C."/>
        </authorList>
    </citation>
    <scope>NUCLEOTIDE SEQUENCE [LARGE SCALE GENOMIC DNA]</scope>
    <source>
        <strain evidence="10 11">BGMRC 2031</strain>
    </source>
</reference>
<keyword evidence="4" id="KW-0479">Metal-binding</keyword>
<dbReference type="Proteomes" id="UP000305202">
    <property type="component" value="Unassembled WGS sequence"/>
</dbReference>
<evidence type="ECO:0000256" key="8">
    <source>
        <dbReference type="ARBA" id="ARBA00049893"/>
    </source>
</evidence>
<organism evidence="10 11">
    <name type="scientific">Martelella alba</name>
    <dbReference type="NCBI Taxonomy" id="2590451"/>
    <lineage>
        <taxon>Bacteria</taxon>
        <taxon>Pseudomonadati</taxon>
        <taxon>Pseudomonadota</taxon>
        <taxon>Alphaproteobacteria</taxon>
        <taxon>Hyphomicrobiales</taxon>
        <taxon>Aurantimonadaceae</taxon>
        <taxon>Martelella</taxon>
    </lineage>
</organism>
<name>A0ABY2SR42_9HYPH</name>
<evidence type="ECO:0000256" key="5">
    <source>
        <dbReference type="ARBA" id="ARBA00022833"/>
    </source>
</evidence>
<evidence type="ECO:0000256" key="9">
    <source>
        <dbReference type="RuleBase" id="RU361274"/>
    </source>
</evidence>
<comment type="catalytic activity">
    <reaction evidence="1">
        <text>inosine + phosphate = alpha-D-ribose 1-phosphate + hypoxanthine</text>
        <dbReference type="Rhea" id="RHEA:27646"/>
        <dbReference type="ChEBI" id="CHEBI:17368"/>
        <dbReference type="ChEBI" id="CHEBI:17596"/>
        <dbReference type="ChEBI" id="CHEBI:43474"/>
        <dbReference type="ChEBI" id="CHEBI:57720"/>
        <dbReference type="EC" id="2.4.2.1"/>
    </reaction>
    <physiologicalReaction direction="left-to-right" evidence="1">
        <dbReference type="Rhea" id="RHEA:27647"/>
    </physiologicalReaction>
</comment>
<dbReference type="SUPFAM" id="SSF64438">
    <property type="entry name" value="CNF1/YfiH-like putative cysteine hydrolases"/>
    <property type="match status" value="1"/>
</dbReference>
<evidence type="ECO:0000313" key="11">
    <source>
        <dbReference type="Proteomes" id="UP000305202"/>
    </source>
</evidence>
<dbReference type="InterPro" id="IPR003730">
    <property type="entry name" value="Cu_polyphenol_OxRdtase"/>
</dbReference>
<evidence type="ECO:0000256" key="6">
    <source>
        <dbReference type="ARBA" id="ARBA00047989"/>
    </source>
</evidence>
<evidence type="ECO:0000313" key="10">
    <source>
        <dbReference type="EMBL" id="TKI08201.1"/>
    </source>
</evidence>
<comment type="caution">
    <text evidence="10">The sequence shown here is derived from an EMBL/GenBank/DDBJ whole genome shotgun (WGS) entry which is preliminary data.</text>
</comment>
<dbReference type="Gene3D" id="3.60.140.10">
    <property type="entry name" value="CNF1/YfiH-like putative cysteine hydrolases"/>
    <property type="match status" value="1"/>
</dbReference>
<protein>
    <recommendedName>
        <fullName evidence="9">Purine nucleoside phosphorylase</fullName>
    </recommendedName>
</protein>
<comment type="catalytic activity">
    <reaction evidence="7">
        <text>adenosine + phosphate = alpha-D-ribose 1-phosphate + adenine</text>
        <dbReference type="Rhea" id="RHEA:27642"/>
        <dbReference type="ChEBI" id="CHEBI:16335"/>
        <dbReference type="ChEBI" id="CHEBI:16708"/>
        <dbReference type="ChEBI" id="CHEBI:43474"/>
        <dbReference type="ChEBI" id="CHEBI:57720"/>
        <dbReference type="EC" id="2.4.2.1"/>
    </reaction>
    <physiologicalReaction direction="left-to-right" evidence="7">
        <dbReference type="Rhea" id="RHEA:27643"/>
    </physiologicalReaction>
</comment>
<keyword evidence="11" id="KW-1185">Reference proteome</keyword>
<dbReference type="EMBL" id="SZPQ01000002">
    <property type="protein sequence ID" value="TKI08201.1"/>
    <property type="molecule type" value="Genomic_DNA"/>
</dbReference>
<dbReference type="PANTHER" id="PTHR30616">
    <property type="entry name" value="UNCHARACTERIZED PROTEIN YFIH"/>
    <property type="match status" value="1"/>
</dbReference>
<sequence>MSACSAILDKIAGVRHGFGDAATLFPTPLLPWEHSATIKKQVHGTAIYHVTHPAQACGEADGLITSTPGVLLHVLTADCLPILLCRQDGKRIGVVHAGWRGLLAGIIEAFAAQISRPDSPANWVAAIGPAAGPCCYEVSDALAEDFLRHLAIPAHVVQPRPRHLALAAIAVYKLKALGFTTVDNLNRCTICATDGQNYRYTSYRRYTRQRASDPTCPPISGRNQYSGLVIMDAAHPHMTGGETHKPR</sequence>